<dbReference type="Pfam" id="PF13489">
    <property type="entry name" value="Methyltransf_23"/>
    <property type="match status" value="1"/>
</dbReference>
<evidence type="ECO:0000313" key="1">
    <source>
        <dbReference type="EMBL" id="TFE70590.1"/>
    </source>
</evidence>
<dbReference type="EMBL" id="LXQC01000113">
    <property type="protein sequence ID" value="TFE70590.1"/>
    <property type="molecule type" value="Genomic_DNA"/>
</dbReference>
<dbReference type="PANTHER" id="PTHR43861">
    <property type="entry name" value="TRANS-ACONITATE 2-METHYLTRANSFERASE-RELATED"/>
    <property type="match status" value="1"/>
</dbReference>
<dbReference type="RefSeq" id="WP_134439541.1">
    <property type="nucleotide sequence ID" value="NZ_LXQC01000113.1"/>
</dbReference>
<evidence type="ECO:0000313" key="2">
    <source>
        <dbReference type="Proteomes" id="UP000297713"/>
    </source>
</evidence>
<dbReference type="GO" id="GO:0008168">
    <property type="term" value="F:methyltransferase activity"/>
    <property type="evidence" value="ECO:0007669"/>
    <property type="project" value="UniProtKB-KW"/>
</dbReference>
<keyword evidence="1" id="KW-0489">Methyltransferase</keyword>
<dbReference type="CDD" id="cd02440">
    <property type="entry name" value="AdoMet_MTases"/>
    <property type="match status" value="1"/>
</dbReference>
<organism evidence="1 2">
    <name type="scientific">Methylacidiphilum caldifontis</name>
    <dbReference type="NCBI Taxonomy" id="2795386"/>
    <lineage>
        <taxon>Bacteria</taxon>
        <taxon>Pseudomonadati</taxon>
        <taxon>Verrucomicrobiota</taxon>
        <taxon>Methylacidiphilae</taxon>
        <taxon>Methylacidiphilales</taxon>
        <taxon>Methylacidiphilaceae</taxon>
        <taxon>Methylacidiphilum (ex Ratnadevi et al. 2023)</taxon>
    </lineage>
</organism>
<keyword evidence="1" id="KW-0808">Transferase</keyword>
<dbReference type="Gene3D" id="3.40.50.150">
    <property type="entry name" value="Vaccinia Virus protein VP39"/>
    <property type="match status" value="1"/>
</dbReference>
<dbReference type="Proteomes" id="UP000297713">
    <property type="component" value="Unassembled WGS sequence"/>
</dbReference>
<dbReference type="AlphaFoldDB" id="A0A4Y8PFF5"/>
<keyword evidence="2" id="KW-1185">Reference proteome</keyword>
<gene>
    <name evidence="1" type="ORF">A7Q10_05800</name>
</gene>
<dbReference type="GO" id="GO:0032259">
    <property type="term" value="P:methylation"/>
    <property type="evidence" value="ECO:0007669"/>
    <property type="project" value="UniProtKB-KW"/>
</dbReference>
<dbReference type="SUPFAM" id="SSF53335">
    <property type="entry name" value="S-adenosyl-L-methionine-dependent methyltransferases"/>
    <property type="match status" value="1"/>
</dbReference>
<dbReference type="InterPro" id="IPR029063">
    <property type="entry name" value="SAM-dependent_MTases_sf"/>
</dbReference>
<dbReference type="OrthoDB" id="9791837at2"/>
<accession>A0A4Y8PFF5</accession>
<reference evidence="1 2" key="1">
    <citation type="submission" date="2016-05" db="EMBL/GenBank/DDBJ databases">
        <title>Diversity and Homogeneity among Thermoacidophilic Verrucomicrobia Methanotrophs Linked with Geographical Origin.</title>
        <authorList>
            <person name="Erikstad H.-A."/>
            <person name="Smestad N.B."/>
            <person name="Ceballos R.M."/>
            <person name="Birkeland N.-K."/>
        </authorList>
    </citation>
    <scope>NUCLEOTIDE SEQUENCE [LARGE SCALE GENOMIC DNA]</scope>
    <source>
        <strain evidence="1 2">Phi</strain>
    </source>
</reference>
<sequence>MSNILTCRICGCTADHPQYIAKETIMGSFERFCYFKCLDCGCLQIVSIPKNLGKYYSLNYHLEILELGKIEKKEILFLKKRIARLILFSGKRGKITRNLFGKLFPGFLWQFGELGINQKSRILDYGCGRAHFLLRLYGWGFENLLGLDPYIQNPQRIKDSVVIKKGDYTQLSGFFELIILNHVIEHLEEPLGVLKALSNHLSDKGTLIVNTPLVDSYGWRKFGNSWAMWDAPRHLHLFTVKSMAIAAQKCGLKIVKLDYDVGNNIWETSRLFSLSPEAERIETVSQKELERRQKKIKKFLKMLDALGDSDMASFYLRKS</sequence>
<proteinExistence type="predicted"/>
<protein>
    <submittedName>
        <fullName evidence="1">SAM-dependent methyltransferase</fullName>
    </submittedName>
</protein>
<comment type="caution">
    <text evidence="1">The sequence shown here is derived from an EMBL/GenBank/DDBJ whole genome shotgun (WGS) entry which is preliminary data.</text>
</comment>
<name>A0A4Y8PFF5_9BACT</name>